<dbReference type="EMBL" id="LXQA010293100">
    <property type="protein sequence ID" value="MCI41505.1"/>
    <property type="molecule type" value="Genomic_DNA"/>
</dbReference>
<comment type="caution">
    <text evidence="1">The sequence shown here is derived from an EMBL/GenBank/DDBJ whole genome shotgun (WGS) entry which is preliminary data.</text>
</comment>
<sequence>MPSLFSVFCKLTGDTYPIIICCVRRRKRSPHEVEGATGRSISVLVQPV</sequence>
<keyword evidence="2" id="KW-1185">Reference proteome</keyword>
<dbReference type="Proteomes" id="UP000265520">
    <property type="component" value="Unassembled WGS sequence"/>
</dbReference>
<dbReference type="AlphaFoldDB" id="A0A392S0V9"/>
<reference evidence="1 2" key="1">
    <citation type="journal article" date="2018" name="Front. Plant Sci.">
        <title>Red Clover (Trifolium pratense) and Zigzag Clover (T. medium) - A Picture of Genomic Similarities and Differences.</title>
        <authorList>
            <person name="Dluhosova J."/>
            <person name="Istvanek J."/>
            <person name="Nedelnik J."/>
            <person name="Repkova J."/>
        </authorList>
    </citation>
    <scope>NUCLEOTIDE SEQUENCE [LARGE SCALE GENOMIC DNA]</scope>
    <source>
        <strain evidence="2">cv. 10/8</strain>
        <tissue evidence="1">Leaf</tissue>
    </source>
</reference>
<evidence type="ECO:0000313" key="2">
    <source>
        <dbReference type="Proteomes" id="UP000265520"/>
    </source>
</evidence>
<name>A0A392S0V9_9FABA</name>
<organism evidence="1 2">
    <name type="scientific">Trifolium medium</name>
    <dbReference type="NCBI Taxonomy" id="97028"/>
    <lineage>
        <taxon>Eukaryota</taxon>
        <taxon>Viridiplantae</taxon>
        <taxon>Streptophyta</taxon>
        <taxon>Embryophyta</taxon>
        <taxon>Tracheophyta</taxon>
        <taxon>Spermatophyta</taxon>
        <taxon>Magnoliopsida</taxon>
        <taxon>eudicotyledons</taxon>
        <taxon>Gunneridae</taxon>
        <taxon>Pentapetalae</taxon>
        <taxon>rosids</taxon>
        <taxon>fabids</taxon>
        <taxon>Fabales</taxon>
        <taxon>Fabaceae</taxon>
        <taxon>Papilionoideae</taxon>
        <taxon>50 kb inversion clade</taxon>
        <taxon>NPAAA clade</taxon>
        <taxon>Hologalegina</taxon>
        <taxon>IRL clade</taxon>
        <taxon>Trifolieae</taxon>
        <taxon>Trifolium</taxon>
    </lineage>
</organism>
<evidence type="ECO:0000313" key="1">
    <source>
        <dbReference type="EMBL" id="MCI41505.1"/>
    </source>
</evidence>
<proteinExistence type="predicted"/>
<feature type="non-terminal residue" evidence="1">
    <location>
        <position position="48"/>
    </location>
</feature>
<protein>
    <submittedName>
        <fullName evidence="1">Uncharacterized protein</fullName>
    </submittedName>
</protein>
<accession>A0A392S0V9</accession>